<feature type="transmembrane region" description="Helical" evidence="10">
    <location>
        <begin position="243"/>
        <end position="267"/>
    </location>
</feature>
<evidence type="ECO:0000256" key="10">
    <source>
        <dbReference type="SAM" id="Phobius"/>
    </source>
</evidence>
<dbReference type="GeneID" id="119742776"/>
<feature type="transmembrane region" description="Helical" evidence="10">
    <location>
        <begin position="183"/>
        <end position="209"/>
    </location>
</feature>
<comment type="subcellular location">
    <subcellularLocation>
        <location evidence="1">Cell membrane</location>
        <topology evidence="1">Multi-pass membrane protein</topology>
    </subcellularLocation>
</comment>
<feature type="transmembrane region" description="Helical" evidence="10">
    <location>
        <begin position="99"/>
        <end position="120"/>
    </location>
</feature>
<feature type="transmembrane region" description="Helical" evidence="10">
    <location>
        <begin position="141"/>
        <end position="163"/>
    </location>
</feature>
<dbReference type="GO" id="GO:0005886">
    <property type="term" value="C:plasma membrane"/>
    <property type="evidence" value="ECO:0007669"/>
    <property type="project" value="UniProtKB-SubCell"/>
</dbReference>
<keyword evidence="3 9" id="KW-0812">Transmembrane</keyword>
<keyword evidence="6 10" id="KW-0472">Membrane</keyword>
<dbReference type="AlphaFoldDB" id="A0A914BF48"/>
<dbReference type="EnsemblMetazoa" id="XM_038218945.1">
    <property type="protein sequence ID" value="XP_038074873.1"/>
    <property type="gene ID" value="LOC119742776"/>
</dbReference>
<keyword evidence="8 9" id="KW-0807">Transducer</keyword>
<sequence length="321" mass="35884">MNPQSVNLTESLNEEPTPQLAPLEVTFGVLTALTFVLILTLNPICLVVLHRASGIQETTKVFMASLTVSDICVGLLWLLPQLTQDFNGEWVLGSFLCTAWGVSFPLPAGLGVLSLVLLTMDRFVAIVYSLRYPTLMTLKKAKITVAITWSLALAFCIIVFGILLPSAISPVEPRNCGLKSSDYTGFFDGIIVVIFAISLITIFILYMYILKVARQQARRIAAQNQINVDRGDRRAPQRVSTKSATTVFIITMTVCICWTPAILLSATKTIVGELRFFKFHLITNLIFITNSWLNVVIYYLRNRELRKALHELLASCFRQQF</sequence>
<dbReference type="Gene3D" id="1.20.1070.10">
    <property type="entry name" value="Rhodopsin 7-helix transmembrane proteins"/>
    <property type="match status" value="1"/>
</dbReference>
<dbReference type="CDD" id="cd00637">
    <property type="entry name" value="7tm_classA_rhodopsin-like"/>
    <property type="match status" value="1"/>
</dbReference>
<evidence type="ECO:0000256" key="1">
    <source>
        <dbReference type="ARBA" id="ARBA00004651"/>
    </source>
</evidence>
<keyword evidence="2" id="KW-1003">Cell membrane</keyword>
<feature type="transmembrane region" description="Helical" evidence="10">
    <location>
        <begin position="25"/>
        <end position="49"/>
    </location>
</feature>
<dbReference type="InterPro" id="IPR050569">
    <property type="entry name" value="TAAR"/>
</dbReference>
<organism evidence="12 13">
    <name type="scientific">Patiria miniata</name>
    <name type="common">Bat star</name>
    <name type="synonym">Asterina miniata</name>
    <dbReference type="NCBI Taxonomy" id="46514"/>
    <lineage>
        <taxon>Eukaryota</taxon>
        <taxon>Metazoa</taxon>
        <taxon>Echinodermata</taxon>
        <taxon>Eleutherozoa</taxon>
        <taxon>Asterozoa</taxon>
        <taxon>Asteroidea</taxon>
        <taxon>Valvatacea</taxon>
        <taxon>Valvatida</taxon>
        <taxon>Asterinidae</taxon>
        <taxon>Patiria</taxon>
    </lineage>
</organism>
<dbReference type="Pfam" id="PF00001">
    <property type="entry name" value="7tm_1"/>
    <property type="match status" value="1"/>
</dbReference>
<evidence type="ECO:0000256" key="2">
    <source>
        <dbReference type="ARBA" id="ARBA00022475"/>
    </source>
</evidence>
<dbReference type="Proteomes" id="UP000887568">
    <property type="component" value="Unplaced"/>
</dbReference>
<evidence type="ECO:0000256" key="4">
    <source>
        <dbReference type="ARBA" id="ARBA00022989"/>
    </source>
</evidence>
<dbReference type="PROSITE" id="PS50262">
    <property type="entry name" value="G_PROTEIN_RECEP_F1_2"/>
    <property type="match status" value="1"/>
</dbReference>
<keyword evidence="7 9" id="KW-0675">Receptor</keyword>
<evidence type="ECO:0000256" key="3">
    <source>
        <dbReference type="ARBA" id="ARBA00022692"/>
    </source>
</evidence>
<proteinExistence type="inferred from homology"/>
<comment type="similarity">
    <text evidence="9">Belongs to the G-protein coupled receptor 1 family.</text>
</comment>
<dbReference type="OrthoDB" id="6376512at2759"/>
<dbReference type="GO" id="GO:0004930">
    <property type="term" value="F:G protein-coupled receptor activity"/>
    <property type="evidence" value="ECO:0007669"/>
    <property type="project" value="UniProtKB-KW"/>
</dbReference>
<evidence type="ECO:0000256" key="7">
    <source>
        <dbReference type="ARBA" id="ARBA00023170"/>
    </source>
</evidence>
<evidence type="ECO:0000259" key="11">
    <source>
        <dbReference type="PROSITE" id="PS50262"/>
    </source>
</evidence>
<name>A0A914BF48_PATMI</name>
<dbReference type="PANTHER" id="PTHR24249">
    <property type="entry name" value="HISTAMINE RECEPTOR-RELATED G-PROTEIN COUPLED RECEPTOR"/>
    <property type="match status" value="1"/>
</dbReference>
<dbReference type="InterPro" id="IPR000276">
    <property type="entry name" value="GPCR_Rhodpsn"/>
</dbReference>
<feature type="domain" description="G-protein coupled receptors family 1 profile" evidence="11">
    <location>
        <begin position="41"/>
        <end position="298"/>
    </location>
</feature>
<evidence type="ECO:0000256" key="9">
    <source>
        <dbReference type="RuleBase" id="RU000688"/>
    </source>
</evidence>
<dbReference type="InterPro" id="IPR017452">
    <property type="entry name" value="GPCR_Rhodpsn_7TM"/>
</dbReference>
<dbReference type="RefSeq" id="XP_038074873.1">
    <property type="nucleotide sequence ID" value="XM_038218945.1"/>
</dbReference>
<evidence type="ECO:0000256" key="5">
    <source>
        <dbReference type="ARBA" id="ARBA00023040"/>
    </source>
</evidence>
<keyword evidence="4 10" id="KW-1133">Transmembrane helix</keyword>
<feature type="transmembrane region" description="Helical" evidence="10">
    <location>
        <begin position="61"/>
        <end position="79"/>
    </location>
</feature>
<dbReference type="PRINTS" id="PR00237">
    <property type="entry name" value="GPCRRHODOPSN"/>
</dbReference>
<dbReference type="PROSITE" id="PS00237">
    <property type="entry name" value="G_PROTEIN_RECEP_F1_1"/>
    <property type="match status" value="1"/>
</dbReference>
<evidence type="ECO:0000256" key="8">
    <source>
        <dbReference type="ARBA" id="ARBA00023224"/>
    </source>
</evidence>
<keyword evidence="13" id="KW-1185">Reference proteome</keyword>
<feature type="transmembrane region" description="Helical" evidence="10">
    <location>
        <begin position="279"/>
        <end position="300"/>
    </location>
</feature>
<evidence type="ECO:0000313" key="13">
    <source>
        <dbReference type="Proteomes" id="UP000887568"/>
    </source>
</evidence>
<reference evidence="12" key="1">
    <citation type="submission" date="2022-11" db="UniProtKB">
        <authorList>
            <consortium name="EnsemblMetazoa"/>
        </authorList>
    </citation>
    <scope>IDENTIFICATION</scope>
</reference>
<accession>A0A914BF48</accession>
<dbReference type="SUPFAM" id="SSF81321">
    <property type="entry name" value="Family A G protein-coupled receptor-like"/>
    <property type="match status" value="1"/>
</dbReference>
<keyword evidence="5 9" id="KW-0297">G-protein coupled receptor</keyword>
<dbReference type="OMA" id="RECHNDY"/>
<evidence type="ECO:0000256" key="6">
    <source>
        <dbReference type="ARBA" id="ARBA00023136"/>
    </source>
</evidence>
<protein>
    <recommendedName>
        <fullName evidence="11">G-protein coupled receptors family 1 profile domain-containing protein</fullName>
    </recommendedName>
</protein>
<evidence type="ECO:0000313" key="12">
    <source>
        <dbReference type="EnsemblMetazoa" id="XP_038074873.1"/>
    </source>
</evidence>